<organism evidence="1 2">
    <name type="scientific">Araneus ventricosus</name>
    <name type="common">Orbweaver spider</name>
    <name type="synonym">Epeira ventricosa</name>
    <dbReference type="NCBI Taxonomy" id="182803"/>
    <lineage>
        <taxon>Eukaryota</taxon>
        <taxon>Metazoa</taxon>
        <taxon>Ecdysozoa</taxon>
        <taxon>Arthropoda</taxon>
        <taxon>Chelicerata</taxon>
        <taxon>Arachnida</taxon>
        <taxon>Araneae</taxon>
        <taxon>Araneomorphae</taxon>
        <taxon>Entelegynae</taxon>
        <taxon>Araneoidea</taxon>
        <taxon>Araneidae</taxon>
        <taxon>Araneus</taxon>
    </lineage>
</organism>
<comment type="caution">
    <text evidence="1">The sequence shown here is derived from an EMBL/GenBank/DDBJ whole genome shotgun (WGS) entry which is preliminary data.</text>
</comment>
<keyword evidence="2" id="KW-1185">Reference proteome</keyword>
<reference evidence="1 2" key="1">
    <citation type="journal article" date="2019" name="Sci. Rep.">
        <title>Orb-weaving spider Araneus ventricosus genome elucidates the spidroin gene catalogue.</title>
        <authorList>
            <person name="Kono N."/>
            <person name="Nakamura H."/>
            <person name="Ohtoshi R."/>
            <person name="Moran D.A.P."/>
            <person name="Shinohara A."/>
            <person name="Yoshida Y."/>
            <person name="Fujiwara M."/>
            <person name="Mori M."/>
            <person name="Tomita M."/>
            <person name="Arakawa K."/>
        </authorList>
    </citation>
    <scope>NUCLEOTIDE SEQUENCE [LARGE SCALE GENOMIC DNA]</scope>
</reference>
<gene>
    <name evidence="1" type="ORF">AVEN_67799_1</name>
</gene>
<proteinExistence type="predicted"/>
<dbReference type="OrthoDB" id="9988752at2759"/>
<dbReference type="Proteomes" id="UP000499080">
    <property type="component" value="Unassembled WGS sequence"/>
</dbReference>
<sequence>MPSVSRDPANYPAQADTAMHNAALSGSAGRQTCPRTSCIWMSPQANPSQHVREFSCGRLFYRTFYLDIRRDVLYVGAIYVIIDRVPPINLRIRDNRKIKLWHCFSVPTTANSPISLAKMQEWAINTLELRESELIGADLCSDSEELGLSGKFGKILFVYQMQ</sequence>
<dbReference type="EMBL" id="BGPR01003209">
    <property type="protein sequence ID" value="GBM85139.1"/>
    <property type="molecule type" value="Genomic_DNA"/>
</dbReference>
<protein>
    <submittedName>
        <fullName evidence="1">Uncharacterized protein</fullName>
    </submittedName>
</protein>
<dbReference type="AlphaFoldDB" id="A0A4Y2J679"/>
<accession>A0A4Y2J679</accession>
<evidence type="ECO:0000313" key="2">
    <source>
        <dbReference type="Proteomes" id="UP000499080"/>
    </source>
</evidence>
<evidence type="ECO:0000313" key="1">
    <source>
        <dbReference type="EMBL" id="GBM85139.1"/>
    </source>
</evidence>
<name>A0A4Y2J679_ARAVE</name>